<feature type="domain" description="Transferrin-like" evidence="7">
    <location>
        <begin position="67"/>
        <end position="409"/>
    </location>
</feature>
<keyword evidence="4" id="KW-0408">Iron</keyword>
<protein>
    <recommendedName>
        <fullName evidence="7">Transferrin-like domain-containing protein</fullName>
    </recommendedName>
</protein>
<dbReference type="GO" id="GO:0005769">
    <property type="term" value="C:early endosome"/>
    <property type="evidence" value="ECO:0007669"/>
    <property type="project" value="TreeGrafter"/>
</dbReference>
<dbReference type="AlphaFoldDB" id="A0A834KGH1"/>
<dbReference type="PANTHER" id="PTHR11485">
    <property type="entry name" value="TRANSFERRIN"/>
    <property type="match status" value="1"/>
</dbReference>
<dbReference type="GO" id="GO:0006826">
    <property type="term" value="P:iron ion transport"/>
    <property type="evidence" value="ECO:0007669"/>
    <property type="project" value="TreeGrafter"/>
</dbReference>
<feature type="disulfide bond" evidence="5">
    <location>
        <begin position="567"/>
        <end position="590"/>
    </location>
</feature>
<evidence type="ECO:0000256" key="1">
    <source>
        <dbReference type="ARBA" id="ARBA00022737"/>
    </source>
</evidence>
<feature type="disulfide bond" evidence="5">
    <location>
        <begin position="427"/>
        <end position="445"/>
    </location>
</feature>
<dbReference type="Gene3D" id="3.40.190.10">
    <property type="entry name" value="Periplasmic binding protein-like II"/>
    <property type="match status" value="3"/>
</dbReference>
<organism evidence="8 9">
    <name type="scientific">Vespula germanica</name>
    <name type="common">German yellow jacket</name>
    <name type="synonym">Paravespula germanica</name>
    <dbReference type="NCBI Taxonomy" id="30212"/>
    <lineage>
        <taxon>Eukaryota</taxon>
        <taxon>Metazoa</taxon>
        <taxon>Ecdysozoa</taxon>
        <taxon>Arthropoda</taxon>
        <taxon>Hexapoda</taxon>
        <taxon>Insecta</taxon>
        <taxon>Pterygota</taxon>
        <taxon>Neoptera</taxon>
        <taxon>Endopterygota</taxon>
        <taxon>Hymenoptera</taxon>
        <taxon>Apocrita</taxon>
        <taxon>Aculeata</taxon>
        <taxon>Vespoidea</taxon>
        <taxon>Vespidae</taxon>
        <taxon>Vespinae</taxon>
        <taxon>Vespula</taxon>
    </lineage>
</organism>
<keyword evidence="2 5" id="KW-1015">Disulfide bond</keyword>
<feature type="disulfide bond" evidence="5">
    <location>
        <begin position="235"/>
        <end position="261"/>
    </location>
</feature>
<keyword evidence="9" id="KW-1185">Reference proteome</keyword>
<evidence type="ECO:0000313" key="9">
    <source>
        <dbReference type="Proteomes" id="UP000617340"/>
    </source>
</evidence>
<dbReference type="CDD" id="cd13529">
    <property type="entry name" value="PBP2_transferrin"/>
    <property type="match status" value="1"/>
</dbReference>
<evidence type="ECO:0000256" key="5">
    <source>
        <dbReference type="PIRSR" id="PIRSR002549-4"/>
    </source>
</evidence>
<keyword evidence="6" id="KW-1133">Transmembrane helix</keyword>
<dbReference type="InterPro" id="IPR001156">
    <property type="entry name" value="Transferrin-like_dom"/>
</dbReference>
<evidence type="ECO:0000256" key="6">
    <source>
        <dbReference type="SAM" id="Phobius"/>
    </source>
</evidence>
<feature type="disulfide bond" evidence="5">
    <location>
        <begin position="526"/>
        <end position="618"/>
    </location>
</feature>
<dbReference type="GO" id="GO:0005615">
    <property type="term" value="C:extracellular space"/>
    <property type="evidence" value="ECO:0007669"/>
    <property type="project" value="InterPro"/>
</dbReference>
<feature type="binding site" evidence="3">
    <location>
        <position position="534"/>
    </location>
    <ligand>
        <name>hydrogencarbonate</name>
        <dbReference type="ChEBI" id="CHEBI:17544"/>
        <label>1</label>
    </ligand>
</feature>
<feature type="disulfide bond" evidence="5">
    <location>
        <begin position="258"/>
        <end position="267"/>
    </location>
</feature>
<dbReference type="GO" id="GO:0046872">
    <property type="term" value="F:metal ion binding"/>
    <property type="evidence" value="ECO:0007669"/>
    <property type="project" value="UniProtKB-KW"/>
</dbReference>
<dbReference type="GO" id="GO:0005886">
    <property type="term" value="C:plasma membrane"/>
    <property type="evidence" value="ECO:0007669"/>
    <property type="project" value="TreeGrafter"/>
</dbReference>
<feature type="transmembrane region" description="Helical" evidence="6">
    <location>
        <begin position="759"/>
        <end position="780"/>
    </location>
</feature>
<feature type="disulfide bond" evidence="5">
    <location>
        <begin position="417"/>
        <end position="454"/>
    </location>
</feature>
<feature type="binding site" evidence="3">
    <location>
        <position position="192"/>
    </location>
    <ligand>
        <name>hydrogencarbonate</name>
        <dbReference type="ChEBI" id="CHEBI:17544"/>
        <label>1</label>
    </ligand>
</feature>
<dbReference type="PANTHER" id="PTHR11485:SF57">
    <property type="entry name" value="TRANSFERRIN"/>
    <property type="match status" value="1"/>
</dbReference>
<keyword evidence="4" id="KW-0479">Metal-binding</keyword>
<gene>
    <name evidence="8" type="ORF">HZH68_006310</name>
</gene>
<feature type="disulfide bond" evidence="5">
    <location>
        <begin position="186"/>
        <end position="283"/>
    </location>
</feature>
<dbReference type="SMART" id="SM00094">
    <property type="entry name" value="TR_FER"/>
    <property type="match status" value="1"/>
</dbReference>
<feature type="disulfide bond" evidence="5">
    <location>
        <begin position="315"/>
        <end position="329"/>
    </location>
</feature>
<reference evidence="8" key="1">
    <citation type="journal article" date="2020" name="G3 (Bethesda)">
        <title>High-Quality Assemblies for Three Invasive Social Wasps from the &lt;i&gt;Vespula&lt;/i&gt; Genus.</title>
        <authorList>
            <person name="Harrop T.W.R."/>
            <person name="Guhlin J."/>
            <person name="McLaughlin G.M."/>
            <person name="Permina E."/>
            <person name="Stockwell P."/>
            <person name="Gilligan J."/>
            <person name="Le Lec M.F."/>
            <person name="Gruber M.A.M."/>
            <person name="Quinn O."/>
            <person name="Lovegrove M."/>
            <person name="Duncan E.J."/>
            <person name="Remnant E.J."/>
            <person name="Van Eeckhoven J."/>
            <person name="Graham B."/>
            <person name="Knapp R.A."/>
            <person name="Langford K.W."/>
            <person name="Kronenberg Z."/>
            <person name="Press M.O."/>
            <person name="Eacker S.M."/>
            <person name="Wilson-Rankin E.E."/>
            <person name="Purcell J."/>
            <person name="Lester P.J."/>
            <person name="Dearden P.K."/>
        </authorList>
    </citation>
    <scope>NUCLEOTIDE SEQUENCE</scope>
    <source>
        <strain evidence="8">Linc-1</strain>
    </source>
</reference>
<dbReference type="Pfam" id="PF00405">
    <property type="entry name" value="Transferrin"/>
    <property type="match status" value="2"/>
</dbReference>
<feature type="domain" description="Transferrin-like" evidence="7">
    <location>
        <begin position="414"/>
        <end position="755"/>
    </location>
</feature>
<name>A0A834KGH1_VESGE</name>
<dbReference type="PIRSF" id="PIRSF002549">
    <property type="entry name" value="Transferrin"/>
    <property type="match status" value="1"/>
</dbReference>
<feature type="binding site" evidence="4">
    <location>
        <position position="469"/>
    </location>
    <ligand>
        <name>Fe(3+)</name>
        <dbReference type="ChEBI" id="CHEBI:29034"/>
        <label>1</label>
    </ligand>
</feature>
<evidence type="ECO:0000256" key="4">
    <source>
        <dbReference type="PIRSR" id="PIRSR002549-3"/>
    </source>
</evidence>
<accession>A0A834KGH1</accession>
<dbReference type="PROSITE" id="PS51408">
    <property type="entry name" value="TRANSFERRIN_LIKE_4"/>
    <property type="match status" value="2"/>
</dbReference>
<evidence type="ECO:0000256" key="3">
    <source>
        <dbReference type="PIRSR" id="PIRSR002549-2"/>
    </source>
</evidence>
<evidence type="ECO:0000313" key="8">
    <source>
        <dbReference type="EMBL" id="KAF7403516.1"/>
    </source>
</evidence>
<dbReference type="GO" id="GO:0055037">
    <property type="term" value="C:recycling endosome"/>
    <property type="evidence" value="ECO:0007669"/>
    <property type="project" value="TreeGrafter"/>
</dbReference>
<evidence type="ECO:0000259" key="7">
    <source>
        <dbReference type="PROSITE" id="PS51408"/>
    </source>
</evidence>
<dbReference type="PRINTS" id="PR00422">
    <property type="entry name" value="TRANSFERRIN"/>
</dbReference>
<dbReference type="InterPro" id="IPR016357">
    <property type="entry name" value="Transferrin"/>
</dbReference>
<keyword evidence="1" id="KW-0677">Repeat</keyword>
<sequence>MLISQGANFTRSRREKPLSGFRYQSLKNQEEARLVTLPTVKTIRSSQFTFNYPVLRISTMKAHLLMILFVASTYVEGKYKFCGPESNNICESIERGDSEIECSRVSDSAECAIRLANGEADFGIFNADALLLTYQFYSDEIVPIFGLRHRDKTQQKFEFQSVAVVPSNFSVEINSGFESLENAGLCHPGFSKTQWWNDYILKYFEKNTYNADCRENITAIENELENIRSFYGKACRPGDWASDVDFSDALKKKYPELCALCDDTTACKYTNEDKHGHIGALDCLTSRRGNVAYVALEYVHQYFKEDQKTQYQFLCPDGSLQNLTSNNPCAWIKQPWSAIVARKKVADELTTNFNRWFWGSKTYAVETWSESLKRFIEEDSVITNITKPTSLVTYLAEGRKEIRLSDVKTCGNVIRWCTTSILETAKCEWIAKEAIALGIEPKISCWQTNSTFECFRDIADDKADIITIDSNYGYLARKVYNLASILYTDTNKQTMKDNMIMAVLRKPEDGNYPIKNFQQLKGHTACFPEYGAIAWLSFINTARMNRIISSTSCNYPKLLSNLFSGTCMPGINNSNHGNSIISSNIINKLCSVCPKKNDTDCTANSSNSYYGDKGALRCLNEGAGDIAFVEIGNIKEEKNNLNQYHILCKNGSLAATPGINLDKPELCALSVTINSEVVTRKKNAEIDSLNAILSLLKLQDWLGHRVNTKRILHIYGKFNGTNDLLFKSSTIGLESTTSKIESVLAYKELFNHVDECSSAGLLMFSNITLIALVVISIYFII</sequence>
<keyword evidence="6" id="KW-0472">Membrane</keyword>
<feature type="disulfide bond" evidence="5">
    <location>
        <begin position="648"/>
        <end position="667"/>
    </location>
</feature>
<dbReference type="Proteomes" id="UP000617340">
    <property type="component" value="Unassembled WGS sequence"/>
</dbReference>
<dbReference type="SUPFAM" id="SSF53850">
    <property type="entry name" value="Periplasmic binding protein-like II"/>
    <property type="match status" value="2"/>
</dbReference>
<proteinExistence type="predicted"/>
<comment type="caution">
    <text evidence="8">The sequence shown here is derived from an EMBL/GenBank/DDBJ whole genome shotgun (WGS) entry which is preliminary data.</text>
</comment>
<keyword evidence="6" id="KW-0812">Transmembrane</keyword>
<evidence type="ECO:0000256" key="2">
    <source>
        <dbReference type="ARBA" id="ARBA00023157"/>
    </source>
</evidence>
<dbReference type="EMBL" id="JACSDZ010000005">
    <property type="protein sequence ID" value="KAF7403516.1"/>
    <property type="molecule type" value="Genomic_DNA"/>
</dbReference>
<feature type="disulfide bond" evidence="5">
    <location>
        <begin position="553"/>
        <end position="756"/>
    </location>
</feature>